<dbReference type="AlphaFoldDB" id="A0A0A9DWF9"/>
<organism evidence="1">
    <name type="scientific">Arundo donax</name>
    <name type="common">Giant reed</name>
    <name type="synonym">Donax arundinaceus</name>
    <dbReference type="NCBI Taxonomy" id="35708"/>
    <lineage>
        <taxon>Eukaryota</taxon>
        <taxon>Viridiplantae</taxon>
        <taxon>Streptophyta</taxon>
        <taxon>Embryophyta</taxon>
        <taxon>Tracheophyta</taxon>
        <taxon>Spermatophyta</taxon>
        <taxon>Magnoliopsida</taxon>
        <taxon>Liliopsida</taxon>
        <taxon>Poales</taxon>
        <taxon>Poaceae</taxon>
        <taxon>PACMAD clade</taxon>
        <taxon>Arundinoideae</taxon>
        <taxon>Arundineae</taxon>
        <taxon>Arundo</taxon>
    </lineage>
</organism>
<protein>
    <submittedName>
        <fullName evidence="1">Uncharacterized protein</fullName>
    </submittedName>
</protein>
<reference evidence="1" key="2">
    <citation type="journal article" date="2015" name="Data Brief">
        <title>Shoot transcriptome of the giant reed, Arundo donax.</title>
        <authorList>
            <person name="Barrero R.A."/>
            <person name="Guerrero F.D."/>
            <person name="Moolhuijzen P."/>
            <person name="Goolsby J.A."/>
            <person name="Tidwell J."/>
            <person name="Bellgard S.E."/>
            <person name="Bellgard M.I."/>
        </authorList>
    </citation>
    <scope>NUCLEOTIDE SEQUENCE</scope>
    <source>
        <tissue evidence="1">Shoot tissue taken approximately 20 cm above the soil surface</tissue>
    </source>
</reference>
<name>A0A0A9DWF9_ARUDO</name>
<proteinExistence type="predicted"/>
<sequence length="49" mass="5093">MAADPAAAAISAAMDWRSSPDSRAAAFAYLESVKSRDVRALASTPLLLV</sequence>
<reference evidence="1" key="1">
    <citation type="submission" date="2014-09" db="EMBL/GenBank/DDBJ databases">
        <authorList>
            <person name="Magalhaes I.L.F."/>
            <person name="Oliveira U."/>
            <person name="Santos F.R."/>
            <person name="Vidigal T.H.D.A."/>
            <person name="Brescovit A.D."/>
            <person name="Santos A.J."/>
        </authorList>
    </citation>
    <scope>NUCLEOTIDE SEQUENCE</scope>
    <source>
        <tissue evidence="1">Shoot tissue taken approximately 20 cm above the soil surface</tissue>
    </source>
</reference>
<evidence type="ECO:0000313" key="1">
    <source>
        <dbReference type="EMBL" id="JAD92096.1"/>
    </source>
</evidence>
<accession>A0A0A9DWF9</accession>
<dbReference type="EMBL" id="GBRH01205799">
    <property type="protein sequence ID" value="JAD92096.1"/>
    <property type="molecule type" value="Transcribed_RNA"/>
</dbReference>